<organism evidence="1 2">
    <name type="scientific">Shigella flexneri K-227</name>
    <dbReference type="NCBI Taxonomy" id="766147"/>
    <lineage>
        <taxon>Bacteria</taxon>
        <taxon>Pseudomonadati</taxon>
        <taxon>Pseudomonadota</taxon>
        <taxon>Gammaproteobacteria</taxon>
        <taxon>Enterobacterales</taxon>
        <taxon>Enterobacteriaceae</taxon>
        <taxon>Shigella</taxon>
    </lineage>
</organism>
<name>F5P3D8_SHIFL</name>
<dbReference type="EMBL" id="AFGY01000066">
    <property type="protein sequence ID" value="EGK31975.1"/>
    <property type="molecule type" value="Genomic_DNA"/>
</dbReference>
<evidence type="ECO:0000313" key="1">
    <source>
        <dbReference type="EMBL" id="EGK31975.1"/>
    </source>
</evidence>
<dbReference type="Proteomes" id="UP000004520">
    <property type="component" value="Unassembled WGS sequence"/>
</dbReference>
<dbReference type="AlphaFoldDB" id="F5P3D8"/>
<comment type="caution">
    <text evidence="1">The sequence shown here is derived from an EMBL/GenBank/DDBJ whole genome shotgun (WGS) entry which is preliminary data.</text>
</comment>
<evidence type="ECO:0000313" key="2">
    <source>
        <dbReference type="Proteomes" id="UP000004520"/>
    </source>
</evidence>
<reference evidence="1 2" key="1">
    <citation type="submission" date="2011-04" db="EMBL/GenBank/DDBJ databases">
        <authorList>
            <person name="Rasko D."/>
            <person name="Redman J."/>
            <person name="Daugherty S.C."/>
            <person name="Tallon L."/>
            <person name="Sadzewicz L."/>
            <person name="Jones K."/>
            <person name="Santana-Cruz I."/>
            <person name="Liu X."/>
        </authorList>
    </citation>
    <scope>NUCLEOTIDE SEQUENCE [LARGE SCALE GENOMIC DNA]</scope>
    <source>
        <strain evidence="1 2">K-227</strain>
    </source>
</reference>
<protein>
    <submittedName>
        <fullName evidence="1">Uncharacterized protein</fullName>
    </submittedName>
</protein>
<accession>F5P3D8</accession>
<proteinExistence type="predicted"/>
<gene>
    <name evidence="1" type="ORF">SFK227_5030</name>
</gene>
<sequence length="58" mass="6421">MVVSAIASTPHRFNLVFLLLLTIGNFQRNSAFFGLTFRHIGFCGAPAGFRSDLRKSYG</sequence>